<dbReference type="InterPro" id="IPR026341">
    <property type="entry name" value="T9SS_type_B"/>
</dbReference>
<evidence type="ECO:0000313" key="2">
    <source>
        <dbReference type="Proteomes" id="UP000184396"/>
    </source>
</evidence>
<dbReference type="Pfam" id="PF13585">
    <property type="entry name" value="CHU_C"/>
    <property type="match status" value="1"/>
</dbReference>
<dbReference type="Proteomes" id="UP000184396">
    <property type="component" value="Unassembled WGS sequence"/>
</dbReference>
<organism evidence="1 2">
    <name type="scientific">Algibacter luteus</name>
    <dbReference type="NCBI Taxonomy" id="1178825"/>
    <lineage>
        <taxon>Bacteria</taxon>
        <taxon>Pseudomonadati</taxon>
        <taxon>Bacteroidota</taxon>
        <taxon>Flavobacteriia</taxon>
        <taxon>Flavobacteriales</taxon>
        <taxon>Flavobacteriaceae</taxon>
        <taxon>Algibacter</taxon>
    </lineage>
</organism>
<dbReference type="InterPro" id="IPR049804">
    <property type="entry name" value="Choice_anch_L"/>
</dbReference>
<accession>A0A1M6FTF0</accession>
<dbReference type="EMBL" id="FQYK01000006">
    <property type="protein sequence ID" value="SHJ00972.1"/>
    <property type="molecule type" value="Genomic_DNA"/>
</dbReference>
<gene>
    <name evidence="1" type="ORF">SAMN05216261_2474</name>
</gene>
<sequence>MRFARFIIISILCGSNYLFSQQITVDDTVSLQALIQDNLVNGCVDISNIDSFVNGSANGLSSYAYFERGSSNFPFERGIMLSTGGAASGGNATITPTLSEGSNTWGTDPDLETALGITNTVNATSIEFDFVSISNQFQFNYLLASEEYFGINPCQFSDGFVFLIKEAGTTNPYQNIALIPGTAIPVNTNTIHDEIFGVCAAQNDQYFDGYNRGDTNYNGRTTVLTAMGSIQPNVTYHIKLIIADQTDGTFDSAVFIEGDSFRVLDLGEDIATCESVATLDADLQNPLASYAWYRNGTLIPGAISPTYTTIQDGTYRVEVSVPVNGSTCLETDEIEVVLNTEEPMDPVSDYEICDDPSGDETEIFDLSTKDAEVIANIPFTNYTFSYHLSDSDARLDILPVTTPISNSSNPQPIFVRVEDDDSNCLAYTSFNLIVNPLPDIVTPTTLEICDGDDIPDGYAIIDLTQKDDEITQGQTNLLVSYHYNPLDASTGNNPIPSPYINTNTPNEQVYVRVVDTTTGCITTTTLDVVVTLSPIVNRETQYIDACDRDLDGDATFDLTEVISAILNGLTGVSTTFHATYDDAFNNTNVIADETNYQYTNAVLEPGSATLYLRIEDDTTGCTTIVPFEIHTNLLLTGTDTGDFALCDTNDDNSDTLNFDLNTVEIFIANDLPNSITVTFYETEEDRDNGTNPIDKTAPYAATSPQVLYIRIEDGGCVENSQITLLVNPILLFSNVTIPYCDDDDDGIASIDLQSIDDIITGGNTNFTVTYFDNNADAISNNTANQLPPFYNNTNAIETIYARIESLDSGCSTVNPFQIEVLVAPTTNQPSNEIICDDDQDGFSIINLEDKIDEAVPSRTGLNLDVFTSFEDADNNTNPIPVADRSAYNSNTQTIYIRVEDAASGTGCYSIVSFEAIVNTLPVFPTISNFQLCEDDGDRTSDFLLVEKDVEILNGQPGKEVYYFEDAAYTMPIDKNNVYQNTSSPQTIYVRVENITDPSCFGTSSFLIQVSPDPVYNTVIDYLICDDDSNDGLHEFNLAEKATEISSGSPDNLNISFHISPEDADSNTAPLPSTYTNTTNPQSIYIRIESEDSLCHIVEELGINIIAAPDVMYNVPSITNCDIDYDGIVDFDLTTYNIDTVDDDFEVLDRVKSNLSLNYFENLTDINPNDGLDNSMEITNPSNFNSNTKTVYIKVANNLTSCFVVIPLELIVNLPPATNLIGTIEICDNETNSYDLSQVDNMIVSDPSAVTISYHNSQTDADDNLAPLGSTFNYSAASHTIYIRVSDPSTGCYFVPTFVLQINENPVANTPPDLVDCDDDYDGIQSFDLRDNNSIILGSLNSLNHIITFYSSLEDAESKTDNLRNIYSASNGETIYARLENNRTNCYSTTQFNIRINNLPVIAINETVPLCNNEPVTVSADTGVAGDRYLWSTGATTSSIVIPPTNPGNYAVTVTRPNVVGNDCSYTHNFEVIPSEEAIINFTSTVNFADPNRITVEIDNSRIGDYIYILDDGEPQNSNIFEDVSFGEHLVTVRDINGCMDVTKQVFVFDIPKFVTPNNDSAYDTWHIVGANQLPGTMVYIYNRHGKLIKTLPHYSEGWDGTYNGENMPSDDYWFSADIVQNGETFNIKGHFALKR</sequence>
<dbReference type="STRING" id="1178825.SAMN05216261_2474"/>
<dbReference type="RefSeq" id="WP_072794753.1">
    <property type="nucleotide sequence ID" value="NZ_ALIH01000010.1"/>
</dbReference>
<dbReference type="eggNOG" id="COG3291">
    <property type="taxonomic scope" value="Bacteria"/>
</dbReference>
<keyword evidence="2" id="KW-1185">Reference proteome</keyword>
<proteinExistence type="predicted"/>
<protein>
    <submittedName>
        <fullName evidence="1">Gliding motility-associated C-terminal domain-containing protein</fullName>
    </submittedName>
</protein>
<reference evidence="1 2" key="1">
    <citation type="submission" date="2016-11" db="EMBL/GenBank/DDBJ databases">
        <authorList>
            <person name="Jaros S."/>
            <person name="Januszkiewicz K."/>
            <person name="Wedrychowicz H."/>
        </authorList>
    </citation>
    <scope>NUCLEOTIDE SEQUENCE [LARGE SCALE GENOMIC DNA]</scope>
    <source>
        <strain evidence="1 2">CGMCC 1.12213</strain>
    </source>
</reference>
<dbReference type="OrthoDB" id="9765926at2"/>
<dbReference type="NCBIfam" id="NF038133">
    <property type="entry name" value="choice_anch_L"/>
    <property type="match status" value="1"/>
</dbReference>
<dbReference type="NCBIfam" id="TIGR04131">
    <property type="entry name" value="Bac_Flav_CTERM"/>
    <property type="match status" value="1"/>
</dbReference>
<evidence type="ECO:0000313" key="1">
    <source>
        <dbReference type="EMBL" id="SHJ00972.1"/>
    </source>
</evidence>
<name>A0A1M6FTF0_9FLAO</name>